<dbReference type="Proteomes" id="UP000321331">
    <property type="component" value="Unassembled WGS sequence"/>
</dbReference>
<dbReference type="EMBL" id="VMNF01000004">
    <property type="protein sequence ID" value="TXC10578.1"/>
    <property type="molecule type" value="Genomic_DNA"/>
</dbReference>
<dbReference type="AlphaFoldDB" id="A0A5C6TKK4"/>
<evidence type="ECO:0000313" key="2">
    <source>
        <dbReference type="Proteomes" id="UP000321331"/>
    </source>
</evidence>
<organism evidence="1 2">
    <name type="scientific">Fusarium oxysporum f. sp. cubense</name>
    <dbReference type="NCBI Taxonomy" id="61366"/>
    <lineage>
        <taxon>Eukaryota</taxon>
        <taxon>Fungi</taxon>
        <taxon>Dikarya</taxon>
        <taxon>Ascomycota</taxon>
        <taxon>Pezizomycotina</taxon>
        <taxon>Sordariomycetes</taxon>
        <taxon>Hypocreomycetidae</taxon>
        <taxon>Hypocreales</taxon>
        <taxon>Nectriaceae</taxon>
        <taxon>Fusarium</taxon>
        <taxon>Fusarium oxysporum species complex</taxon>
    </lineage>
</organism>
<proteinExistence type="predicted"/>
<protein>
    <submittedName>
        <fullName evidence="1">Uncharacterized protein</fullName>
    </submittedName>
</protein>
<comment type="caution">
    <text evidence="1">The sequence shown here is derived from an EMBL/GenBank/DDBJ whole genome shotgun (WGS) entry which is preliminary data.</text>
</comment>
<reference evidence="1 2" key="1">
    <citation type="submission" date="2019-07" db="EMBL/GenBank/DDBJ databases">
        <title>The First High-Quality Draft Genome Sequence of the Causal Agent of the Current Panama Disease Epidemic.</title>
        <authorList>
            <person name="Warmington R.J."/>
            <person name="Kay W."/>
            <person name="Jeffries A."/>
            <person name="Bebber D."/>
            <person name="Moore K."/>
            <person name="Studholme D.J."/>
        </authorList>
    </citation>
    <scope>NUCLEOTIDE SEQUENCE [LARGE SCALE GENOMIC DNA]</scope>
    <source>
        <strain evidence="1 2">TR4</strain>
    </source>
</reference>
<name>A0A5C6TKK4_FUSOC</name>
<accession>A0A5C6TKK4</accession>
<evidence type="ECO:0000313" key="1">
    <source>
        <dbReference type="EMBL" id="TXC10578.1"/>
    </source>
</evidence>
<gene>
    <name evidence="1" type="ORF">FocTR4_00004907</name>
</gene>
<sequence length="98" mass="11022">MVSQYGRSNPSELRLSEARHLRSIVGVVTFTLASDRYFRNKTKVGKLQHPLLEANPIRRRVIPVIVTVDVEIYKSFDLQVLDKSSGSLNGILLLASIE</sequence>